<dbReference type="AlphaFoldDB" id="A0A1G4JD92"/>
<dbReference type="GO" id="GO:0030688">
    <property type="term" value="C:preribosome, small subunit precursor"/>
    <property type="evidence" value="ECO:0007669"/>
    <property type="project" value="EnsemblFungi"/>
</dbReference>
<dbReference type="GO" id="GO:0000056">
    <property type="term" value="P:ribosomal small subunit export from nucleus"/>
    <property type="evidence" value="ECO:0007669"/>
    <property type="project" value="EnsemblFungi"/>
</dbReference>
<dbReference type="InterPro" id="IPR007307">
    <property type="entry name" value="Ltv1"/>
</dbReference>
<feature type="region of interest" description="Disordered" evidence="2">
    <location>
        <begin position="452"/>
        <end position="477"/>
    </location>
</feature>
<dbReference type="GO" id="GO:0006970">
    <property type="term" value="P:response to osmotic stress"/>
    <property type="evidence" value="ECO:0007669"/>
    <property type="project" value="EnsemblFungi"/>
</dbReference>
<evidence type="ECO:0000256" key="1">
    <source>
        <dbReference type="ARBA" id="ARBA00009078"/>
    </source>
</evidence>
<proteinExistence type="inferred from homology"/>
<feature type="compositionally biased region" description="Acidic residues" evidence="2">
    <location>
        <begin position="322"/>
        <end position="334"/>
    </location>
</feature>
<feature type="compositionally biased region" description="Basic residues" evidence="2">
    <location>
        <begin position="462"/>
        <end position="471"/>
    </location>
</feature>
<dbReference type="GO" id="GO:0042274">
    <property type="term" value="P:ribosomal small subunit biogenesis"/>
    <property type="evidence" value="ECO:0007669"/>
    <property type="project" value="EnsemblFungi"/>
</dbReference>
<dbReference type="GO" id="GO:0031902">
    <property type="term" value="C:late endosome membrane"/>
    <property type="evidence" value="ECO:0007669"/>
    <property type="project" value="EnsemblFungi"/>
</dbReference>
<name>A0A1G4JD92_9SACH</name>
<dbReference type="Proteomes" id="UP000190274">
    <property type="component" value="Chromosome E"/>
</dbReference>
<evidence type="ECO:0000313" key="4">
    <source>
        <dbReference type="Proteomes" id="UP000190274"/>
    </source>
</evidence>
<dbReference type="GO" id="GO:0032040">
    <property type="term" value="C:small-subunit processome"/>
    <property type="evidence" value="ECO:0007669"/>
    <property type="project" value="EnsemblFungi"/>
</dbReference>
<dbReference type="GO" id="GO:0005829">
    <property type="term" value="C:cytosol"/>
    <property type="evidence" value="ECO:0007669"/>
    <property type="project" value="TreeGrafter"/>
</dbReference>
<evidence type="ECO:0000256" key="2">
    <source>
        <dbReference type="SAM" id="MobiDB-lite"/>
    </source>
</evidence>
<gene>
    <name evidence="3" type="ORF">LADA_0E08328G</name>
</gene>
<dbReference type="GO" id="GO:0071986">
    <property type="term" value="C:Ragulator complex"/>
    <property type="evidence" value="ECO:0007669"/>
    <property type="project" value="EnsemblFungi"/>
</dbReference>
<protein>
    <submittedName>
        <fullName evidence="3">LADA_0E08328g1_1</fullName>
    </submittedName>
</protein>
<keyword evidence="4" id="KW-1185">Reference proteome</keyword>
<feature type="compositionally biased region" description="Acidic residues" evidence="2">
    <location>
        <begin position="298"/>
        <end position="307"/>
    </location>
</feature>
<feature type="compositionally biased region" description="Basic residues" evidence="2">
    <location>
        <begin position="343"/>
        <end position="359"/>
    </location>
</feature>
<dbReference type="GO" id="GO:0032456">
    <property type="term" value="P:endocytic recycling"/>
    <property type="evidence" value="ECO:0007669"/>
    <property type="project" value="EnsemblFungi"/>
</dbReference>
<reference evidence="4" key="1">
    <citation type="submission" date="2016-03" db="EMBL/GenBank/DDBJ databases">
        <authorList>
            <person name="Devillers H."/>
        </authorList>
    </citation>
    <scope>NUCLEOTIDE SEQUENCE [LARGE SCALE GENOMIC DNA]</scope>
</reference>
<dbReference type="Pfam" id="PF04180">
    <property type="entry name" value="LTV"/>
    <property type="match status" value="1"/>
</dbReference>
<dbReference type="GO" id="GO:0034599">
    <property type="term" value="P:cellular response to oxidative stress"/>
    <property type="evidence" value="ECO:0007669"/>
    <property type="project" value="EnsemblFungi"/>
</dbReference>
<dbReference type="PANTHER" id="PTHR21531:SF0">
    <property type="entry name" value="PROTEIN LTV1 HOMOLOG"/>
    <property type="match status" value="1"/>
</dbReference>
<comment type="similarity">
    <text evidence="1">Belongs to the LTV1 family.</text>
</comment>
<accession>A0A1G4JD92</accession>
<sequence length="489" mass="55452">MSSKARFDRKTAQKFAVVHRPHDDPKYHDPEASEHILVPIKDAKKQLSFDAKKARSPFAKTATNVEKALAHDHVGEAALYGIGFDDSKYDYTQHLKPVGLDPQNSVFIPASSGQKSRDARKLKAEDLFAELGVEDASQKKNESMFERGGVAKREYLTHQQDVEEELRGFRPDMNPALREVLEALEDEAYVVNKDTVVTKKEKPDQKVGWEGAVDEAAGGDDDLFDQLLMSGQADDAEQFENEFDEWDVDHLEDYEAENYRDEMEQFDKIENYEDLQNIDYQADVQRFKQHQSRKAYPGDEEDADSVNDFDRASDDVGSLDALSEDGEDKEELDTLGDLPQIKTSKKPSKSNSKSRRKKGAMSDVSGFSMSSSAIARSEAMTILDDRYDHIISGYENYEEEQEEQEEDYQPFDISNERADFESLLDDFLENYELESGGRKLVKKNHEAARFQRAADEVSKGKLSQRRNKQRTGKSAGVETITGGLNSLKF</sequence>
<organism evidence="3 4">
    <name type="scientific">Lachancea dasiensis</name>
    <dbReference type="NCBI Taxonomy" id="1072105"/>
    <lineage>
        <taxon>Eukaryota</taxon>
        <taxon>Fungi</taxon>
        <taxon>Dikarya</taxon>
        <taxon>Ascomycota</taxon>
        <taxon>Saccharomycotina</taxon>
        <taxon>Saccharomycetes</taxon>
        <taxon>Saccharomycetales</taxon>
        <taxon>Saccharomycetaceae</taxon>
        <taxon>Lachancea</taxon>
    </lineage>
</organism>
<dbReference type="OrthoDB" id="5852896at2759"/>
<evidence type="ECO:0000313" key="3">
    <source>
        <dbReference type="EMBL" id="SCU88123.1"/>
    </source>
</evidence>
<dbReference type="EMBL" id="LT598455">
    <property type="protein sequence ID" value="SCU88123.1"/>
    <property type="molecule type" value="Genomic_DNA"/>
</dbReference>
<feature type="region of interest" description="Disordered" evidence="2">
    <location>
        <begin position="283"/>
        <end position="370"/>
    </location>
</feature>
<dbReference type="STRING" id="1266660.A0A1G4JD92"/>
<dbReference type="PANTHER" id="PTHR21531">
    <property type="entry name" value="LOW-TEMPERATURE VIABILITY PROTEIN LTV1-RELATED"/>
    <property type="match status" value="1"/>
</dbReference>
<dbReference type="GO" id="GO:1904669">
    <property type="term" value="P:ATP export"/>
    <property type="evidence" value="ECO:0007669"/>
    <property type="project" value="EnsemblFungi"/>
</dbReference>